<feature type="compositionally biased region" description="Low complexity" evidence="6">
    <location>
        <begin position="248"/>
        <end position="259"/>
    </location>
</feature>
<protein>
    <recommendedName>
        <fullName evidence="7">Protein kinase domain-containing protein</fullName>
    </recommendedName>
</protein>
<evidence type="ECO:0000259" key="7">
    <source>
        <dbReference type="PROSITE" id="PS50011"/>
    </source>
</evidence>
<feature type="compositionally biased region" description="Basic residues" evidence="6">
    <location>
        <begin position="115"/>
        <end position="128"/>
    </location>
</feature>
<evidence type="ECO:0000313" key="9">
    <source>
        <dbReference type="Proteomes" id="UP000037136"/>
    </source>
</evidence>
<dbReference type="InterPro" id="IPR000719">
    <property type="entry name" value="Prot_kinase_dom"/>
</dbReference>
<sequence length="750" mass="83089">MSSSSDEGEIRDEGHGELKTHGLVFRRRFSVSRQHADVPRNGYYDYGRDRDDASSRTEFERPQVSYHDLDWPSSSHASSQGDHYRARDRNNRDNRRDRDNNWPRARDQPRDRGQHRPSAHRGQYRRRSRSPDRSRRNDRASTAQRDTRGHQDGNGYGPRPATAADQARPAVEGQPQSLTTLATTSSLQRPNHGSGIGPGPTSSAPVRQPSPEPEQDFTVPEPIDEEAEIERRRKRRDMLYAQTSTQKAATTWTGDATAAKGVDGNEVIGNVQEADTGDAAKEADRNEVVDTVQEADSADTVGIAQDANVKEAIDTAQEGDAKSSVDAVKETEAAEKEVPFDADTAMTEAGVTVEEADTTTMGEADTVGEKALAKETTYEDTTSGAHSPSVAVEPDATQQSVEAATPRTPESPDDEALANGIAMEVSMAAPEAASAATPEPSAEAERSGSPGPSADGEDEFDMFAEHFDEARYAADRERRPKMMEQHRGILEGDDSNGYYKGVFARVVRAKDTKADNKVVAVKIMRNNDALRRCGYKEIAILQKLNEDDANNKKHVVRFEESFDHRGHLCLVFEGLEMNLRDVLKRFGMNVGINLEATRRFARQIFIALDHLRNNNIIHADLKPDNILVVKICDLGTAIDRDDAATAHSEVMPYLVSRFYRAPEVILGMDMDHSIDVWAIGCTLFELFTGKILFPGSSNNQMLKLIMEKRGRMHPKYYKRGQLADLYFDEEGTFISVEMDKATNQVGGTSS</sequence>
<keyword evidence="5" id="KW-0067">ATP-binding</keyword>
<evidence type="ECO:0000256" key="6">
    <source>
        <dbReference type="SAM" id="MobiDB-lite"/>
    </source>
</evidence>
<dbReference type="Proteomes" id="UP000037136">
    <property type="component" value="Unassembled WGS sequence"/>
</dbReference>
<feature type="compositionally biased region" description="Basic and acidic residues" evidence="6">
    <location>
        <begin position="11"/>
        <end position="20"/>
    </location>
</feature>
<dbReference type="Gene3D" id="3.30.200.20">
    <property type="entry name" value="Phosphorylase Kinase, domain 1"/>
    <property type="match status" value="1"/>
</dbReference>
<dbReference type="InterPro" id="IPR050494">
    <property type="entry name" value="Ser_Thr_dual-spec_kinase"/>
</dbReference>
<dbReference type="PROSITE" id="PS50011">
    <property type="entry name" value="PROTEIN_KINASE_DOM"/>
    <property type="match status" value="1"/>
</dbReference>
<keyword evidence="2" id="KW-0808">Transferase</keyword>
<evidence type="ECO:0000256" key="3">
    <source>
        <dbReference type="ARBA" id="ARBA00022741"/>
    </source>
</evidence>
<feature type="compositionally biased region" description="Basic and acidic residues" evidence="6">
    <location>
        <begin position="82"/>
        <end position="114"/>
    </location>
</feature>
<feature type="region of interest" description="Disordered" evidence="6">
    <location>
        <begin position="429"/>
        <end position="458"/>
    </location>
</feature>
<dbReference type="InterPro" id="IPR008271">
    <property type="entry name" value="Ser/Thr_kinase_AS"/>
</dbReference>
<feature type="compositionally biased region" description="Basic and acidic residues" evidence="6">
    <location>
        <begin position="129"/>
        <end position="151"/>
    </location>
</feature>
<keyword evidence="1" id="KW-0723">Serine/threonine-protein kinase</keyword>
<dbReference type="GO" id="GO:0005524">
    <property type="term" value="F:ATP binding"/>
    <property type="evidence" value="ECO:0007669"/>
    <property type="project" value="UniProtKB-KW"/>
</dbReference>
<dbReference type="PANTHER" id="PTHR24058">
    <property type="entry name" value="DUAL SPECIFICITY PROTEIN KINASE"/>
    <property type="match status" value="1"/>
</dbReference>
<keyword evidence="3" id="KW-0547">Nucleotide-binding</keyword>
<dbReference type="GO" id="GO:0004674">
    <property type="term" value="F:protein serine/threonine kinase activity"/>
    <property type="evidence" value="ECO:0007669"/>
    <property type="project" value="UniProtKB-KW"/>
</dbReference>
<dbReference type="InterPro" id="IPR011009">
    <property type="entry name" value="Kinase-like_dom_sf"/>
</dbReference>
<accession>A0A2A9PCX5</accession>
<dbReference type="AlphaFoldDB" id="A0A2A9PCX5"/>
<dbReference type="SUPFAM" id="SSF56112">
    <property type="entry name" value="Protein kinase-like (PK-like)"/>
    <property type="match status" value="1"/>
</dbReference>
<organism evidence="8 9">
    <name type="scientific">Ophiocordyceps unilateralis</name>
    <name type="common">Zombie-ant fungus</name>
    <name type="synonym">Torrubia unilateralis</name>
    <dbReference type="NCBI Taxonomy" id="268505"/>
    <lineage>
        <taxon>Eukaryota</taxon>
        <taxon>Fungi</taxon>
        <taxon>Dikarya</taxon>
        <taxon>Ascomycota</taxon>
        <taxon>Pezizomycotina</taxon>
        <taxon>Sordariomycetes</taxon>
        <taxon>Hypocreomycetidae</taxon>
        <taxon>Hypocreales</taxon>
        <taxon>Ophiocordycipitaceae</taxon>
        <taxon>Ophiocordyceps</taxon>
    </lineage>
</organism>
<keyword evidence="4" id="KW-0418">Kinase</keyword>
<proteinExistence type="predicted"/>
<reference evidence="8 9" key="2">
    <citation type="journal article" date="2017" name="Sci. Rep.">
        <title>Ant-infecting Ophiocordyceps genomes reveal a high diversity of potential behavioral manipulation genes and a possible major role for enterotoxins.</title>
        <authorList>
            <person name="de Bekker C."/>
            <person name="Ohm R.A."/>
            <person name="Evans H.C."/>
            <person name="Brachmann A."/>
            <person name="Hughes D.P."/>
        </authorList>
    </citation>
    <scope>NUCLEOTIDE SEQUENCE [LARGE SCALE GENOMIC DNA]</scope>
    <source>
        <strain evidence="8 9">SC16a</strain>
    </source>
</reference>
<feature type="compositionally biased region" description="Acidic residues" evidence="6">
    <location>
        <begin position="1"/>
        <end position="10"/>
    </location>
</feature>
<dbReference type="SMART" id="SM00220">
    <property type="entry name" value="S_TKc"/>
    <property type="match status" value="1"/>
</dbReference>
<evidence type="ECO:0000256" key="1">
    <source>
        <dbReference type="ARBA" id="ARBA00022527"/>
    </source>
</evidence>
<feature type="compositionally biased region" description="Low complexity" evidence="6">
    <location>
        <begin position="429"/>
        <end position="441"/>
    </location>
</feature>
<evidence type="ECO:0000256" key="4">
    <source>
        <dbReference type="ARBA" id="ARBA00022777"/>
    </source>
</evidence>
<feature type="region of interest" description="Disordered" evidence="6">
    <location>
        <begin position="375"/>
        <end position="415"/>
    </location>
</feature>
<dbReference type="EMBL" id="LAZP02000221">
    <property type="protein sequence ID" value="PFH59158.1"/>
    <property type="molecule type" value="Genomic_DNA"/>
</dbReference>
<evidence type="ECO:0000313" key="8">
    <source>
        <dbReference type="EMBL" id="PFH59158.1"/>
    </source>
</evidence>
<name>A0A2A9PCX5_OPHUN</name>
<dbReference type="Pfam" id="PF00069">
    <property type="entry name" value="Pkinase"/>
    <property type="match status" value="1"/>
</dbReference>
<dbReference type="STRING" id="268505.A0A2A9PCX5"/>
<dbReference type="OrthoDB" id="9332038at2759"/>
<feature type="region of interest" description="Disordered" evidence="6">
    <location>
        <begin position="315"/>
        <end position="336"/>
    </location>
</feature>
<feature type="compositionally biased region" description="Polar residues" evidence="6">
    <location>
        <begin position="72"/>
        <end position="81"/>
    </location>
</feature>
<dbReference type="Gene3D" id="1.10.510.10">
    <property type="entry name" value="Transferase(Phosphotransferase) domain 1"/>
    <property type="match status" value="1"/>
</dbReference>
<feature type="compositionally biased region" description="Basic and acidic residues" evidence="6">
    <location>
        <begin position="46"/>
        <end position="61"/>
    </location>
</feature>
<gene>
    <name evidence="8" type="ORF">XA68_12742</name>
</gene>
<feature type="compositionally biased region" description="Low complexity" evidence="6">
    <location>
        <begin position="177"/>
        <end position="187"/>
    </location>
</feature>
<comment type="caution">
    <text evidence="8">The sequence shown here is derived from an EMBL/GenBank/DDBJ whole genome shotgun (WGS) entry which is preliminary data.</text>
</comment>
<feature type="domain" description="Protein kinase" evidence="7">
    <location>
        <begin position="492"/>
        <end position="750"/>
    </location>
</feature>
<evidence type="ECO:0000256" key="2">
    <source>
        <dbReference type="ARBA" id="ARBA00022679"/>
    </source>
</evidence>
<keyword evidence="9" id="KW-1185">Reference proteome</keyword>
<dbReference type="PROSITE" id="PS00108">
    <property type="entry name" value="PROTEIN_KINASE_ST"/>
    <property type="match status" value="1"/>
</dbReference>
<evidence type="ECO:0000256" key="5">
    <source>
        <dbReference type="ARBA" id="ARBA00022840"/>
    </source>
</evidence>
<reference evidence="8 9" key="1">
    <citation type="journal article" date="2015" name="BMC Genomics">
        <title>Gene expression during zombie ant biting behavior reflects the complexity underlying fungal parasitic behavioral manipulation.</title>
        <authorList>
            <person name="de Bekker C."/>
            <person name="Ohm R.A."/>
            <person name="Loreto R.G."/>
            <person name="Sebastian A."/>
            <person name="Albert I."/>
            <person name="Merrow M."/>
            <person name="Brachmann A."/>
            <person name="Hughes D.P."/>
        </authorList>
    </citation>
    <scope>NUCLEOTIDE SEQUENCE [LARGE SCALE GENOMIC DNA]</scope>
    <source>
        <strain evidence="8 9">SC16a</strain>
    </source>
</reference>
<feature type="region of interest" description="Disordered" evidence="6">
    <location>
        <begin position="1"/>
        <end position="266"/>
    </location>
</feature>
<dbReference type="PANTHER" id="PTHR24058:SF103">
    <property type="entry name" value="SERINE_THREONINE-PROTEIN KINASE PRP4 HOMOLOG"/>
    <property type="match status" value="1"/>
</dbReference>